<feature type="signal peptide" evidence="2">
    <location>
        <begin position="1"/>
        <end position="15"/>
    </location>
</feature>
<feature type="chain" id="PRO_5025443986" evidence="2">
    <location>
        <begin position="16"/>
        <end position="403"/>
    </location>
</feature>
<dbReference type="AlphaFoldDB" id="A0A6A6UFF9"/>
<organism evidence="3 4">
    <name type="scientific">Microthyrium microscopicum</name>
    <dbReference type="NCBI Taxonomy" id="703497"/>
    <lineage>
        <taxon>Eukaryota</taxon>
        <taxon>Fungi</taxon>
        <taxon>Dikarya</taxon>
        <taxon>Ascomycota</taxon>
        <taxon>Pezizomycotina</taxon>
        <taxon>Dothideomycetes</taxon>
        <taxon>Dothideomycetes incertae sedis</taxon>
        <taxon>Microthyriales</taxon>
        <taxon>Microthyriaceae</taxon>
        <taxon>Microthyrium</taxon>
    </lineage>
</organism>
<evidence type="ECO:0000256" key="1">
    <source>
        <dbReference type="SAM" id="MobiDB-lite"/>
    </source>
</evidence>
<dbReference type="OrthoDB" id="4142625at2759"/>
<accession>A0A6A6UFF9</accession>
<reference evidence="3" key="1">
    <citation type="journal article" date="2020" name="Stud. Mycol.">
        <title>101 Dothideomycetes genomes: a test case for predicting lifestyles and emergence of pathogens.</title>
        <authorList>
            <person name="Haridas S."/>
            <person name="Albert R."/>
            <person name="Binder M."/>
            <person name="Bloem J."/>
            <person name="Labutti K."/>
            <person name="Salamov A."/>
            <person name="Andreopoulos B."/>
            <person name="Baker S."/>
            <person name="Barry K."/>
            <person name="Bills G."/>
            <person name="Bluhm B."/>
            <person name="Cannon C."/>
            <person name="Castanera R."/>
            <person name="Culley D."/>
            <person name="Daum C."/>
            <person name="Ezra D."/>
            <person name="Gonzalez J."/>
            <person name="Henrissat B."/>
            <person name="Kuo A."/>
            <person name="Liang C."/>
            <person name="Lipzen A."/>
            <person name="Lutzoni F."/>
            <person name="Magnuson J."/>
            <person name="Mondo S."/>
            <person name="Nolan M."/>
            <person name="Ohm R."/>
            <person name="Pangilinan J."/>
            <person name="Park H.-J."/>
            <person name="Ramirez L."/>
            <person name="Alfaro M."/>
            <person name="Sun H."/>
            <person name="Tritt A."/>
            <person name="Yoshinaga Y."/>
            <person name="Zwiers L.-H."/>
            <person name="Turgeon B."/>
            <person name="Goodwin S."/>
            <person name="Spatafora J."/>
            <person name="Crous P."/>
            <person name="Grigoriev I."/>
        </authorList>
    </citation>
    <scope>NUCLEOTIDE SEQUENCE</scope>
    <source>
        <strain evidence="3">CBS 115976</strain>
    </source>
</reference>
<keyword evidence="2" id="KW-0732">Signal</keyword>
<feature type="region of interest" description="Disordered" evidence="1">
    <location>
        <begin position="384"/>
        <end position="403"/>
    </location>
</feature>
<evidence type="ECO:0000313" key="3">
    <source>
        <dbReference type="EMBL" id="KAF2670530.1"/>
    </source>
</evidence>
<feature type="compositionally biased region" description="Basic and acidic residues" evidence="1">
    <location>
        <begin position="304"/>
        <end position="323"/>
    </location>
</feature>
<evidence type="ECO:0000313" key="4">
    <source>
        <dbReference type="Proteomes" id="UP000799302"/>
    </source>
</evidence>
<dbReference type="EMBL" id="MU004234">
    <property type="protein sequence ID" value="KAF2670530.1"/>
    <property type="molecule type" value="Genomic_DNA"/>
</dbReference>
<keyword evidence="4" id="KW-1185">Reference proteome</keyword>
<sequence length="403" mass="42923">MKAAIISALVAVAFAQQDERLDLDKGKSREEIGHQVVPGGTAPQIQQLKPRFQAYNKDVKRTKVRYGPYTLPSTKSTTLMSLISGEAGTMSTIAIGMKKPCDTCGLVTLQAALEFPNGTVADNPQGAWLHHVVMVASGTGRSDNVCGTWVLPGERFFSSGNERTPTAFGDVLGNKVKSVFPISPADTFLAQLELMSLDEREKPVYLVMDYEYVPGPRPADYKIAKAMWLDVTNCGISSVIPQKGKMQFTLNSRAWTSGFNGQLLGVGGHLHDGGMMVNVYQNDKVICKSTPKYAKTAGGHSHGRRSETHSLARRDGPEAADGKDHIKEMTTCSMMGGLTKGDKIRIDAVYDFNAHEGGKSKAGAYTEVMGIAILYAAADPPAPAAAAAPAASATPAAKSAKSA</sequence>
<protein>
    <submittedName>
        <fullName evidence="3">Uncharacterized protein</fullName>
    </submittedName>
</protein>
<gene>
    <name evidence="3" type="ORF">BT63DRAFT_240512</name>
</gene>
<proteinExistence type="predicted"/>
<feature type="region of interest" description="Disordered" evidence="1">
    <location>
        <begin position="296"/>
        <end position="323"/>
    </location>
</feature>
<name>A0A6A6UFF9_9PEZI</name>
<dbReference type="Proteomes" id="UP000799302">
    <property type="component" value="Unassembled WGS sequence"/>
</dbReference>
<evidence type="ECO:0000256" key="2">
    <source>
        <dbReference type="SAM" id="SignalP"/>
    </source>
</evidence>